<reference evidence="1 2" key="1">
    <citation type="submission" date="2018-02" db="EMBL/GenBank/DDBJ databases">
        <title>Insights into the biology of acidophilic members of the Acidiferrobacteraceae family derived from comparative genomic analyses.</title>
        <authorList>
            <person name="Issotta F."/>
            <person name="Thyssen C."/>
            <person name="Mena C."/>
            <person name="Moya A."/>
            <person name="Bellenberg S."/>
            <person name="Sproer C."/>
            <person name="Covarrubias P.C."/>
            <person name="Sand W."/>
            <person name="Quatrini R."/>
            <person name="Vera M."/>
        </authorList>
    </citation>
    <scope>NUCLEOTIDE SEQUENCE [LARGE SCALE GENOMIC DNA]</scope>
    <source>
        <strain evidence="2">m-1</strain>
    </source>
</reference>
<keyword evidence="2" id="KW-1185">Reference proteome</keyword>
<dbReference type="AlphaFoldDB" id="A0A1C2G4Y7"/>
<evidence type="ECO:0000313" key="2">
    <source>
        <dbReference type="Proteomes" id="UP000253250"/>
    </source>
</evidence>
<dbReference type="Proteomes" id="UP000253250">
    <property type="component" value="Unassembled WGS sequence"/>
</dbReference>
<dbReference type="STRING" id="163359.A9R16_00350"/>
<proteinExistence type="predicted"/>
<gene>
    <name evidence="1" type="ORF">C4900_12295</name>
</gene>
<name>A0A1C2G4Y7_9GAMM</name>
<evidence type="ECO:0000313" key="1">
    <source>
        <dbReference type="EMBL" id="RCN57211.1"/>
    </source>
</evidence>
<dbReference type="Pfam" id="PF22295">
    <property type="entry name" value="DUF6967"/>
    <property type="match status" value="1"/>
</dbReference>
<dbReference type="InterPro" id="IPR054240">
    <property type="entry name" value="DUF6967"/>
</dbReference>
<dbReference type="EMBL" id="PSYR01000002">
    <property type="protein sequence ID" value="RCN57211.1"/>
    <property type="molecule type" value="Genomic_DNA"/>
</dbReference>
<organism evidence="1 2">
    <name type="scientific">Acidiferrobacter thiooxydans</name>
    <dbReference type="NCBI Taxonomy" id="163359"/>
    <lineage>
        <taxon>Bacteria</taxon>
        <taxon>Pseudomonadati</taxon>
        <taxon>Pseudomonadota</taxon>
        <taxon>Gammaproteobacteria</taxon>
        <taxon>Acidiferrobacterales</taxon>
        <taxon>Acidiferrobacteraceae</taxon>
        <taxon>Acidiferrobacter</taxon>
    </lineage>
</organism>
<sequence>MEQITAPSGQVIELRQVFHETGARLLRVIIRDGVKYFTVELDAATAHEWGTRMRDWASDNAQDR</sequence>
<comment type="caution">
    <text evidence="1">The sequence shown here is derived from an EMBL/GenBank/DDBJ whole genome shotgun (WGS) entry which is preliminary data.</text>
</comment>
<protein>
    <submittedName>
        <fullName evidence="1">Uncharacterized protein</fullName>
    </submittedName>
</protein>
<dbReference type="OrthoDB" id="5785305at2"/>
<dbReference type="RefSeq" id="WP_065968625.1">
    <property type="nucleotide sequence ID" value="NZ_CP080624.1"/>
</dbReference>
<accession>A0A1C2G4Y7</accession>